<evidence type="ECO:0000256" key="2">
    <source>
        <dbReference type="SAM" id="MobiDB-lite"/>
    </source>
</evidence>
<keyword evidence="1" id="KW-0863">Zinc-finger</keyword>
<feature type="domain" description="CCHC-type" evidence="3">
    <location>
        <begin position="69"/>
        <end position="86"/>
    </location>
</feature>
<gene>
    <name evidence="4" type="ORF">ABEB36_008012</name>
</gene>
<comment type="caution">
    <text evidence="4">The sequence shown here is derived from an EMBL/GenBank/DDBJ whole genome shotgun (WGS) entry which is preliminary data.</text>
</comment>
<evidence type="ECO:0000313" key="5">
    <source>
        <dbReference type="Proteomes" id="UP001566132"/>
    </source>
</evidence>
<sequence>MRDFHSIDELFKIMCNVSLSEKSSTHHASGPGSGYVDSARGRGASHHLGPTTGIRPSTVMTNQNRISTRKCFNCSGTGHFADTCPKPRRERGTCFNCGKADHVVKDCPTRKTPSTPADSTTLIIDPVREEPSAATSANNHPQGNAEPEDSETG</sequence>
<dbReference type="SMART" id="SM00343">
    <property type="entry name" value="ZnF_C2HC"/>
    <property type="match status" value="2"/>
</dbReference>
<feature type="compositionally biased region" description="Polar residues" evidence="2">
    <location>
        <begin position="111"/>
        <end position="122"/>
    </location>
</feature>
<dbReference type="InterPro" id="IPR001878">
    <property type="entry name" value="Znf_CCHC"/>
</dbReference>
<keyword evidence="1" id="KW-0862">Zinc</keyword>
<dbReference type="PANTHER" id="PTHR23002">
    <property type="entry name" value="ZINC FINGER CCHC DOMAIN CONTAINING PROTEIN"/>
    <property type="match status" value="1"/>
</dbReference>
<organism evidence="4 5">
    <name type="scientific">Hypothenemus hampei</name>
    <name type="common">Coffee berry borer</name>
    <dbReference type="NCBI Taxonomy" id="57062"/>
    <lineage>
        <taxon>Eukaryota</taxon>
        <taxon>Metazoa</taxon>
        <taxon>Ecdysozoa</taxon>
        <taxon>Arthropoda</taxon>
        <taxon>Hexapoda</taxon>
        <taxon>Insecta</taxon>
        <taxon>Pterygota</taxon>
        <taxon>Neoptera</taxon>
        <taxon>Endopterygota</taxon>
        <taxon>Coleoptera</taxon>
        <taxon>Polyphaga</taxon>
        <taxon>Cucujiformia</taxon>
        <taxon>Curculionidae</taxon>
        <taxon>Scolytinae</taxon>
        <taxon>Hypothenemus</taxon>
    </lineage>
</organism>
<feature type="region of interest" description="Disordered" evidence="2">
    <location>
        <begin position="22"/>
        <end position="58"/>
    </location>
</feature>
<evidence type="ECO:0000259" key="3">
    <source>
        <dbReference type="PROSITE" id="PS50158"/>
    </source>
</evidence>
<keyword evidence="1" id="KW-0479">Metal-binding</keyword>
<dbReference type="Gene3D" id="4.10.60.10">
    <property type="entry name" value="Zinc finger, CCHC-type"/>
    <property type="match status" value="2"/>
</dbReference>
<dbReference type="GO" id="GO:0008270">
    <property type="term" value="F:zinc ion binding"/>
    <property type="evidence" value="ECO:0007669"/>
    <property type="project" value="UniProtKB-KW"/>
</dbReference>
<feature type="domain" description="CCHC-type" evidence="3">
    <location>
        <begin position="94"/>
        <end position="108"/>
    </location>
</feature>
<dbReference type="AlphaFoldDB" id="A0ABD1EKU6"/>
<evidence type="ECO:0000256" key="1">
    <source>
        <dbReference type="PROSITE-ProRule" id="PRU00047"/>
    </source>
</evidence>
<dbReference type="InterPro" id="IPR051714">
    <property type="entry name" value="Znf_CCHC_NABP"/>
</dbReference>
<dbReference type="SUPFAM" id="SSF57756">
    <property type="entry name" value="Retrovirus zinc finger-like domains"/>
    <property type="match status" value="1"/>
</dbReference>
<dbReference type="Pfam" id="PF00098">
    <property type="entry name" value="zf-CCHC"/>
    <property type="match status" value="2"/>
</dbReference>
<reference evidence="4 5" key="1">
    <citation type="submission" date="2024-05" db="EMBL/GenBank/DDBJ databases">
        <title>Genetic variation in Jamaican populations of the coffee berry borer (Hypothenemus hampei).</title>
        <authorList>
            <person name="Errbii M."/>
            <person name="Myrie A."/>
        </authorList>
    </citation>
    <scope>NUCLEOTIDE SEQUENCE [LARGE SCALE GENOMIC DNA]</scope>
    <source>
        <strain evidence="4">JA-Hopewell-2020-01-JO</strain>
        <tissue evidence="4">Whole body</tissue>
    </source>
</reference>
<accession>A0ABD1EKU6</accession>
<feature type="region of interest" description="Disordered" evidence="2">
    <location>
        <begin position="108"/>
        <end position="153"/>
    </location>
</feature>
<proteinExistence type="predicted"/>
<keyword evidence="5" id="KW-1185">Reference proteome</keyword>
<dbReference type="EMBL" id="JBDJPC010000006">
    <property type="protein sequence ID" value="KAL1496971.1"/>
    <property type="molecule type" value="Genomic_DNA"/>
</dbReference>
<evidence type="ECO:0000313" key="4">
    <source>
        <dbReference type="EMBL" id="KAL1496971.1"/>
    </source>
</evidence>
<protein>
    <recommendedName>
        <fullName evidence="3">CCHC-type domain-containing protein</fullName>
    </recommendedName>
</protein>
<dbReference type="PROSITE" id="PS50158">
    <property type="entry name" value="ZF_CCHC"/>
    <property type="match status" value="2"/>
</dbReference>
<dbReference type="Proteomes" id="UP001566132">
    <property type="component" value="Unassembled WGS sequence"/>
</dbReference>
<dbReference type="InterPro" id="IPR036875">
    <property type="entry name" value="Znf_CCHC_sf"/>
</dbReference>
<feature type="compositionally biased region" description="Polar residues" evidence="2">
    <location>
        <begin position="133"/>
        <end position="142"/>
    </location>
</feature>
<name>A0ABD1EKU6_HYPHA</name>